<dbReference type="Proteomes" id="UP000032803">
    <property type="component" value="Chromosome I"/>
</dbReference>
<accession>A0A0A8URZ9</accession>
<sequence length="77" mass="9079">MGFEHAINSQYFYQLGIAAYGETQIKIDGHVWQYGLPEFNNFIYLYNIKSKPLMLTSKLSLPHLYTHQIRLQWTALI</sequence>
<dbReference type="PATRIC" id="fig|449.7.peg.3259"/>
<dbReference type="EMBL" id="LN681225">
    <property type="protein sequence ID" value="CEK10301.1"/>
    <property type="molecule type" value="Genomic_DNA"/>
</dbReference>
<dbReference type="AlphaFoldDB" id="A0A0A8URZ9"/>
<gene>
    <name evidence="1" type="ORF">LHA_1247</name>
</gene>
<dbReference type="STRING" id="449.LHA_1247"/>
<dbReference type="RefSeq" id="WP_045105701.1">
    <property type="nucleotide sequence ID" value="NZ_LN681225.1"/>
</dbReference>
<protein>
    <submittedName>
        <fullName evidence="1">Uncharacterized protein</fullName>
    </submittedName>
</protein>
<evidence type="ECO:0000313" key="1">
    <source>
        <dbReference type="EMBL" id="CEK10301.1"/>
    </source>
</evidence>
<dbReference type="OrthoDB" id="5652104at2"/>
<dbReference type="KEGG" id="lha:LHA_1247"/>
<proteinExistence type="predicted"/>
<organism evidence="1 2">
    <name type="scientific">Legionella hackeliae</name>
    <dbReference type="NCBI Taxonomy" id="449"/>
    <lineage>
        <taxon>Bacteria</taxon>
        <taxon>Pseudomonadati</taxon>
        <taxon>Pseudomonadota</taxon>
        <taxon>Gammaproteobacteria</taxon>
        <taxon>Legionellales</taxon>
        <taxon>Legionellaceae</taxon>
        <taxon>Legionella</taxon>
    </lineage>
</organism>
<keyword evidence="2" id="KW-1185">Reference proteome</keyword>
<name>A0A0A8URZ9_LEGHA</name>
<dbReference type="HOGENOM" id="CLU_2633705_0_0_6"/>
<reference evidence="2" key="1">
    <citation type="submission" date="2014-09" db="EMBL/GenBank/DDBJ databases">
        <authorList>
            <person name="Gomez-Valero L."/>
        </authorList>
    </citation>
    <scope>NUCLEOTIDE SEQUENCE [LARGE SCALE GENOMIC DNA]</scope>
    <source>
        <strain evidence="2">ATCC35250</strain>
    </source>
</reference>
<evidence type="ECO:0000313" key="2">
    <source>
        <dbReference type="Proteomes" id="UP000032803"/>
    </source>
</evidence>